<sequence length="94" mass="10555">MANVIKDQPLNEEQLKCIFKKQDKNRDGCLSRKELKKAFEELGSRIPDKNGDECLSRKELKEVFEGLGCWIPGWRASSGLCNADANGDGSSPRR</sequence>
<protein>
    <submittedName>
        <fullName evidence="1">Uncharacterized protein</fullName>
    </submittedName>
</protein>
<organism evidence="1 2">
    <name type="scientific">Camellia lanceoleosa</name>
    <dbReference type="NCBI Taxonomy" id="1840588"/>
    <lineage>
        <taxon>Eukaryota</taxon>
        <taxon>Viridiplantae</taxon>
        <taxon>Streptophyta</taxon>
        <taxon>Embryophyta</taxon>
        <taxon>Tracheophyta</taxon>
        <taxon>Spermatophyta</taxon>
        <taxon>Magnoliopsida</taxon>
        <taxon>eudicotyledons</taxon>
        <taxon>Gunneridae</taxon>
        <taxon>Pentapetalae</taxon>
        <taxon>asterids</taxon>
        <taxon>Ericales</taxon>
        <taxon>Theaceae</taxon>
        <taxon>Camellia</taxon>
    </lineage>
</organism>
<gene>
    <name evidence="1" type="ORF">LOK49_LG05G03483</name>
</gene>
<keyword evidence="2" id="KW-1185">Reference proteome</keyword>
<name>A0ACC0HTN9_9ERIC</name>
<accession>A0ACC0HTN9</accession>
<dbReference type="EMBL" id="CM045761">
    <property type="protein sequence ID" value="KAI8016355.1"/>
    <property type="molecule type" value="Genomic_DNA"/>
</dbReference>
<comment type="caution">
    <text evidence="1">The sequence shown here is derived from an EMBL/GenBank/DDBJ whole genome shotgun (WGS) entry which is preliminary data.</text>
</comment>
<proteinExistence type="predicted"/>
<evidence type="ECO:0000313" key="2">
    <source>
        <dbReference type="Proteomes" id="UP001060215"/>
    </source>
</evidence>
<dbReference type="Proteomes" id="UP001060215">
    <property type="component" value="Chromosome 4"/>
</dbReference>
<evidence type="ECO:0000313" key="1">
    <source>
        <dbReference type="EMBL" id="KAI8016355.1"/>
    </source>
</evidence>
<reference evidence="1 2" key="1">
    <citation type="journal article" date="2022" name="Plant J.">
        <title>Chromosome-level genome of Camellia lanceoleosa provides a valuable resource for understanding genome evolution and self-incompatibility.</title>
        <authorList>
            <person name="Gong W."/>
            <person name="Xiao S."/>
            <person name="Wang L."/>
            <person name="Liao Z."/>
            <person name="Chang Y."/>
            <person name="Mo W."/>
            <person name="Hu G."/>
            <person name="Li W."/>
            <person name="Zhao G."/>
            <person name="Zhu H."/>
            <person name="Hu X."/>
            <person name="Ji K."/>
            <person name="Xiang X."/>
            <person name="Song Q."/>
            <person name="Yuan D."/>
            <person name="Jin S."/>
            <person name="Zhang L."/>
        </authorList>
    </citation>
    <scope>NUCLEOTIDE SEQUENCE [LARGE SCALE GENOMIC DNA]</scope>
    <source>
        <strain evidence="1">SQ_2022a</strain>
    </source>
</reference>